<evidence type="ECO:0000313" key="2">
    <source>
        <dbReference type="Proteomes" id="UP000032534"/>
    </source>
</evidence>
<proteinExistence type="predicted"/>
<dbReference type="AlphaFoldDB" id="A0A0D7X5C1"/>
<dbReference type="OrthoDB" id="2632614at2"/>
<dbReference type="RefSeq" id="WP_044645286.1">
    <property type="nucleotide sequence ID" value="NZ_JTHP01000007.1"/>
</dbReference>
<evidence type="ECO:0000313" key="1">
    <source>
        <dbReference type="EMBL" id="KJD46596.1"/>
    </source>
</evidence>
<reference evidence="1 2" key="1">
    <citation type="submission" date="2014-11" db="EMBL/GenBank/DDBJ databases">
        <title>Draft Genome Sequences of Paenibacillus polymyxa NRRL B-30509 and Paenibacillus terrae NRRL B-30644, Strains from a Poultry Environment that Produce Tridecaptin A and Paenicidins.</title>
        <authorList>
            <person name="van Belkum M.J."/>
            <person name="Lohans C.T."/>
            <person name="Vederas J.C."/>
        </authorList>
    </citation>
    <scope>NUCLEOTIDE SEQUENCE [LARGE SCALE GENOMIC DNA]</scope>
    <source>
        <strain evidence="1 2">NRRL B-30644</strain>
    </source>
</reference>
<comment type="caution">
    <text evidence="1">The sequence shown here is derived from an EMBL/GenBank/DDBJ whole genome shotgun (WGS) entry which is preliminary data.</text>
</comment>
<organism evidence="1 2">
    <name type="scientific">Paenibacillus terrae</name>
    <dbReference type="NCBI Taxonomy" id="159743"/>
    <lineage>
        <taxon>Bacteria</taxon>
        <taxon>Bacillati</taxon>
        <taxon>Bacillota</taxon>
        <taxon>Bacilli</taxon>
        <taxon>Bacillales</taxon>
        <taxon>Paenibacillaceae</taxon>
        <taxon>Paenibacillus</taxon>
    </lineage>
</organism>
<dbReference type="PATRIC" id="fig|159743.3.peg.1204"/>
<keyword evidence="2" id="KW-1185">Reference proteome</keyword>
<accession>A0A0D7X5C1</accession>
<name>A0A0D7X5C1_9BACL</name>
<dbReference type="EMBL" id="JTHP01000007">
    <property type="protein sequence ID" value="KJD46596.1"/>
    <property type="molecule type" value="Genomic_DNA"/>
</dbReference>
<dbReference type="Proteomes" id="UP000032534">
    <property type="component" value="Unassembled WGS sequence"/>
</dbReference>
<protein>
    <submittedName>
        <fullName evidence="1">Uncharacterized protein</fullName>
    </submittedName>
</protein>
<gene>
    <name evidence="1" type="ORF">QD47_05590</name>
</gene>
<sequence>MPGKSYPRQIRHRVGQSHIAFRGPAGGEQDALPPEFALSHGTQPPFPVAVGHVDLEAVVSTSPSHSIPSLDIERIIDED</sequence>